<dbReference type="GO" id="GO:0008233">
    <property type="term" value="F:peptidase activity"/>
    <property type="evidence" value="ECO:0007669"/>
    <property type="project" value="UniProtKB-KW"/>
</dbReference>
<keyword evidence="9" id="KW-1185">Reference proteome</keyword>
<evidence type="ECO:0000256" key="4">
    <source>
        <dbReference type="ARBA" id="ARBA00023136"/>
    </source>
</evidence>
<feature type="domain" description="NfeD integral membrane" evidence="7">
    <location>
        <begin position="8"/>
        <end position="75"/>
    </location>
</feature>
<dbReference type="Proteomes" id="UP000187464">
    <property type="component" value="Chromosome I"/>
</dbReference>
<comment type="subcellular location">
    <subcellularLocation>
        <location evidence="1">Membrane</location>
        <topology evidence="1">Multi-pass membrane protein</topology>
    </subcellularLocation>
</comment>
<dbReference type="InterPro" id="IPR002810">
    <property type="entry name" value="NfeD-like_C"/>
</dbReference>
<dbReference type="Pfam" id="PF01957">
    <property type="entry name" value="NfeD"/>
    <property type="match status" value="1"/>
</dbReference>
<evidence type="ECO:0000256" key="3">
    <source>
        <dbReference type="ARBA" id="ARBA00022989"/>
    </source>
</evidence>
<protein>
    <submittedName>
        <fullName evidence="8">Membrane-bound serine protease</fullName>
    </submittedName>
</protein>
<keyword evidence="4 5" id="KW-0472">Membrane</keyword>
<dbReference type="GO" id="GO:0005886">
    <property type="term" value="C:plasma membrane"/>
    <property type="evidence" value="ECO:0007669"/>
    <property type="project" value="TreeGrafter"/>
</dbReference>
<dbReference type="Gene3D" id="2.40.50.140">
    <property type="entry name" value="Nucleic acid-binding proteins"/>
    <property type="match status" value="1"/>
</dbReference>
<name>A0A1R3T7U4_9BACT</name>
<evidence type="ECO:0000256" key="2">
    <source>
        <dbReference type="ARBA" id="ARBA00022692"/>
    </source>
</evidence>
<dbReference type="RefSeq" id="WP_076931197.1">
    <property type="nucleotide sequence ID" value="NZ_LT605205.1"/>
</dbReference>
<dbReference type="InterPro" id="IPR056739">
    <property type="entry name" value="NfeD_membrane"/>
</dbReference>
<evidence type="ECO:0000313" key="8">
    <source>
        <dbReference type="EMBL" id="SCD21358.1"/>
    </source>
</evidence>
<dbReference type="EMBL" id="LT605205">
    <property type="protein sequence ID" value="SCD21358.1"/>
    <property type="molecule type" value="Genomic_DNA"/>
</dbReference>
<evidence type="ECO:0000313" key="9">
    <source>
        <dbReference type="Proteomes" id="UP000187464"/>
    </source>
</evidence>
<dbReference type="PANTHER" id="PTHR33507:SF3">
    <property type="entry name" value="INNER MEMBRANE PROTEIN YBBJ"/>
    <property type="match status" value="1"/>
</dbReference>
<reference evidence="9" key="1">
    <citation type="submission" date="2016-08" db="EMBL/GenBank/DDBJ databases">
        <authorList>
            <person name="Wibberg D."/>
        </authorList>
    </citation>
    <scope>NUCLEOTIDE SEQUENCE [LARGE SCALE GENOMIC DNA]</scope>
</reference>
<dbReference type="InterPro" id="IPR012340">
    <property type="entry name" value="NA-bd_OB-fold"/>
</dbReference>
<accession>A0A1R3T7U4</accession>
<gene>
    <name evidence="8" type="ORF">PSM36_2557</name>
</gene>
<evidence type="ECO:0000256" key="5">
    <source>
        <dbReference type="SAM" id="Phobius"/>
    </source>
</evidence>
<evidence type="ECO:0000256" key="1">
    <source>
        <dbReference type="ARBA" id="ARBA00004141"/>
    </source>
</evidence>
<dbReference type="KEGG" id="psac:PSM36_2557"/>
<evidence type="ECO:0000259" key="6">
    <source>
        <dbReference type="Pfam" id="PF01957"/>
    </source>
</evidence>
<evidence type="ECO:0000259" key="7">
    <source>
        <dbReference type="Pfam" id="PF24961"/>
    </source>
</evidence>
<keyword evidence="8" id="KW-0645">Protease</keyword>
<proteinExistence type="predicted"/>
<sequence>MTFDLIIIIAVILLGVVFMLIEIFLLPGISIAGIAGAIFLIGGIIYAYIFQGSTVGNITLAGTAVLLGGSFFWLLKSKSLRKISLDTNIEGKVDTSYLQKIGIGDSGVTLSRLNPIGQVLINDVEVEGKSFDGEFLDEDTEIEVVKVETYNVLVKKKETVLPGEETKNNLI</sequence>
<dbReference type="Pfam" id="PF24961">
    <property type="entry name" value="NfeD_membrane"/>
    <property type="match status" value="1"/>
</dbReference>
<feature type="transmembrane region" description="Helical" evidence="5">
    <location>
        <begin position="6"/>
        <end position="26"/>
    </location>
</feature>
<keyword evidence="3 5" id="KW-1133">Transmembrane helix</keyword>
<dbReference type="GO" id="GO:0006508">
    <property type="term" value="P:proteolysis"/>
    <property type="evidence" value="ECO:0007669"/>
    <property type="project" value="UniProtKB-KW"/>
</dbReference>
<dbReference type="PANTHER" id="PTHR33507">
    <property type="entry name" value="INNER MEMBRANE PROTEIN YBBJ"/>
    <property type="match status" value="1"/>
</dbReference>
<dbReference type="InterPro" id="IPR052165">
    <property type="entry name" value="Membrane_assoc_protease"/>
</dbReference>
<feature type="transmembrane region" description="Helical" evidence="5">
    <location>
        <begin position="31"/>
        <end position="49"/>
    </location>
</feature>
<keyword evidence="2 5" id="KW-0812">Transmembrane</keyword>
<keyword evidence="8" id="KW-0378">Hydrolase</keyword>
<feature type="transmembrane region" description="Helical" evidence="5">
    <location>
        <begin position="55"/>
        <end position="75"/>
    </location>
</feature>
<feature type="domain" description="NfeD-like C-terminal" evidence="6">
    <location>
        <begin position="103"/>
        <end position="156"/>
    </location>
</feature>
<dbReference type="AlphaFoldDB" id="A0A1R3T7U4"/>
<organism evidence="8 9">
    <name type="scientific">Proteiniphilum saccharofermentans</name>
    <dbReference type="NCBI Taxonomy" id="1642647"/>
    <lineage>
        <taxon>Bacteria</taxon>
        <taxon>Pseudomonadati</taxon>
        <taxon>Bacteroidota</taxon>
        <taxon>Bacteroidia</taxon>
        <taxon>Bacteroidales</taxon>
        <taxon>Dysgonomonadaceae</taxon>
        <taxon>Proteiniphilum</taxon>
    </lineage>
</organism>
<dbReference type="STRING" id="1642647.PSM36_2557"/>